<organism evidence="4 5">
    <name type="scientific">Effrenium voratum</name>
    <dbReference type="NCBI Taxonomy" id="2562239"/>
    <lineage>
        <taxon>Eukaryota</taxon>
        <taxon>Sar</taxon>
        <taxon>Alveolata</taxon>
        <taxon>Dinophyceae</taxon>
        <taxon>Suessiales</taxon>
        <taxon>Symbiodiniaceae</taxon>
        <taxon>Effrenium</taxon>
    </lineage>
</organism>
<evidence type="ECO:0000313" key="5">
    <source>
        <dbReference type="Proteomes" id="UP001178507"/>
    </source>
</evidence>
<feature type="region of interest" description="Disordered" evidence="1">
    <location>
        <begin position="151"/>
        <end position="238"/>
    </location>
</feature>
<dbReference type="PANTHER" id="PTHR43201:SF10">
    <property type="entry name" value="CARRIER DOMAIN-CONTAINING PROTEIN"/>
    <property type="match status" value="1"/>
</dbReference>
<feature type="domain" description="AMP-binding enzyme C-terminal" evidence="3">
    <location>
        <begin position="748"/>
        <end position="828"/>
    </location>
</feature>
<dbReference type="EMBL" id="CAUJNA010000387">
    <property type="protein sequence ID" value="CAJ1376361.1"/>
    <property type="molecule type" value="Genomic_DNA"/>
</dbReference>
<comment type="caution">
    <text evidence="4">The sequence shown here is derived from an EMBL/GenBank/DDBJ whole genome shotgun (WGS) entry which is preliminary data.</text>
</comment>
<evidence type="ECO:0000256" key="1">
    <source>
        <dbReference type="SAM" id="MobiDB-lite"/>
    </source>
</evidence>
<dbReference type="SUPFAM" id="SSF56801">
    <property type="entry name" value="Acetyl-CoA synthetase-like"/>
    <property type="match status" value="1"/>
</dbReference>
<feature type="compositionally biased region" description="Pro residues" evidence="1">
    <location>
        <begin position="206"/>
        <end position="216"/>
    </location>
</feature>
<dbReference type="PANTHER" id="PTHR43201">
    <property type="entry name" value="ACYL-COA SYNTHETASE"/>
    <property type="match status" value="1"/>
</dbReference>
<evidence type="ECO:0000313" key="4">
    <source>
        <dbReference type="EMBL" id="CAJ1376361.1"/>
    </source>
</evidence>
<feature type="domain" description="AMP-dependent synthetase/ligase" evidence="2">
    <location>
        <begin position="383"/>
        <end position="688"/>
    </location>
</feature>
<evidence type="ECO:0000259" key="2">
    <source>
        <dbReference type="Pfam" id="PF00501"/>
    </source>
</evidence>
<gene>
    <name evidence="4" type="ORF">EVOR1521_LOCUS5447</name>
</gene>
<feature type="compositionally biased region" description="Low complexity" evidence="1">
    <location>
        <begin position="195"/>
        <end position="205"/>
    </location>
</feature>
<protein>
    <submittedName>
        <fullName evidence="4">Uncharacterized protein</fullName>
    </submittedName>
</protein>
<dbReference type="AlphaFoldDB" id="A0AA36HVZ3"/>
<dbReference type="InterPro" id="IPR000873">
    <property type="entry name" value="AMP-dep_synth/lig_dom"/>
</dbReference>
<evidence type="ECO:0000259" key="3">
    <source>
        <dbReference type="Pfam" id="PF13193"/>
    </source>
</evidence>
<dbReference type="GO" id="GO:0031956">
    <property type="term" value="F:medium-chain fatty acid-CoA ligase activity"/>
    <property type="evidence" value="ECO:0007669"/>
    <property type="project" value="TreeGrafter"/>
</dbReference>
<dbReference type="InterPro" id="IPR045851">
    <property type="entry name" value="AMP-bd_C_sf"/>
</dbReference>
<feature type="compositionally biased region" description="Pro residues" evidence="1">
    <location>
        <begin position="183"/>
        <end position="194"/>
    </location>
</feature>
<dbReference type="Pfam" id="PF00501">
    <property type="entry name" value="AMP-binding"/>
    <property type="match status" value="1"/>
</dbReference>
<name>A0AA36HVZ3_9DINO</name>
<dbReference type="Pfam" id="PF13193">
    <property type="entry name" value="AMP-binding_C"/>
    <property type="match status" value="1"/>
</dbReference>
<dbReference type="Proteomes" id="UP001178507">
    <property type="component" value="Unassembled WGS sequence"/>
</dbReference>
<dbReference type="InterPro" id="IPR042099">
    <property type="entry name" value="ANL_N_sf"/>
</dbReference>
<sequence>MAPVVFKIGITCTPLVRWRAYDREGYQQMHLLHVTEEPGLVQMLEAALISEFQGRSGCRNVAKGGEGPVGRGPYFAYLVVVSCGGGELLKKPRRTACKTAAKPDAKRFLPILLALAAADEHCQACEESQAPSILQKDSRLNRLETLESQAPLETEALPDPPAPMPGLSSSEPQAVSALGGQPMPQPAQPQPAQPAQPAQAPAQPAQAPPQAHPAPMQPGQAAPVQPQQAQVPQTQQRPMQFQRPMPANHMQPLGEHPVSMGAKATPQPVRWHWLAFIAVVTLGSAVNMLSQTRYFPKWVAGGKAGAGQDVIAGTEQAAAKNLITDNSHLVNGIKAPEQAANFLDLIPDGEGVAMCRDGASPEPVTYRQLRAQLQDPDFGSFFGAEDRVALVLENGKQMAVTLLAVMHRACAVPLNPTFTEAEICASLEQLQCSVVITAANSPATSAATAAAAKLKLRLLLLHEGTDTVLRLEGAVAQPSAAKELGLQRTVLLLKTSGTTSKGKVVPFSLRRLCLAARYNARCVELAPGSVCLSMMPLYHIAGISVNFLASLSAGAAILFYSGQFEVTRFVKELEREDELQPTWYFAVPAVHEAVLKRAAELGRPLKHRVKVIRSAGAAISQQSGQKLMELFNCAVTPAYGMTEALEITCPSAQYKLDRPGSVGPSISAEIKLIEGEVCIRGDLVMEGYEHRGANDEDPNSDAWTGGSKGAGYLRTGDLGHMDEDGWLYLTGRSKEMINRGGETINPHEVEPALAKVPGIELAVCFSAPHQALGECIGAALVLQEGLEPWQLQPKDILARCEQELSEVMRPEVFVYLPRHLLPTTATKKFVRAGLVQKLGLTDLLTGQGGTFAYNGASFKSCDFALGAVRDSLGQLREANAKEAAEQQLKDCIFGVGILQVVMKHWFEGRFAPWVWSYFFPAMTEITGANMVTMTLFFLLSGHTASVATRPH</sequence>
<dbReference type="Gene3D" id="3.30.300.30">
    <property type="match status" value="1"/>
</dbReference>
<feature type="compositionally biased region" description="Low complexity" evidence="1">
    <location>
        <begin position="217"/>
        <end position="238"/>
    </location>
</feature>
<proteinExistence type="predicted"/>
<reference evidence="4" key="1">
    <citation type="submission" date="2023-08" db="EMBL/GenBank/DDBJ databases">
        <authorList>
            <person name="Chen Y."/>
            <person name="Shah S."/>
            <person name="Dougan E. K."/>
            <person name="Thang M."/>
            <person name="Chan C."/>
        </authorList>
    </citation>
    <scope>NUCLEOTIDE SEQUENCE</scope>
</reference>
<dbReference type="GO" id="GO:0006631">
    <property type="term" value="P:fatty acid metabolic process"/>
    <property type="evidence" value="ECO:0007669"/>
    <property type="project" value="TreeGrafter"/>
</dbReference>
<dbReference type="Gene3D" id="3.40.50.12780">
    <property type="entry name" value="N-terminal domain of ligase-like"/>
    <property type="match status" value="1"/>
</dbReference>
<dbReference type="InterPro" id="IPR025110">
    <property type="entry name" value="AMP-bd_C"/>
</dbReference>
<keyword evidence="5" id="KW-1185">Reference proteome</keyword>
<accession>A0AA36HVZ3</accession>